<evidence type="ECO:0000313" key="3">
    <source>
        <dbReference type="Proteomes" id="UP001356095"/>
    </source>
</evidence>
<comment type="caution">
    <text evidence="2">The sequence shown here is derived from an EMBL/GenBank/DDBJ whole genome shotgun (WGS) entry which is preliminary data.</text>
</comment>
<accession>A0ABU7K982</accession>
<name>A0ABU7K982_9ACTN</name>
<reference evidence="2 3" key="1">
    <citation type="submission" date="2023-08" db="EMBL/GenBank/DDBJ databases">
        <authorList>
            <person name="Girao M."/>
            <person name="Carvalho M.F."/>
        </authorList>
    </citation>
    <scope>NUCLEOTIDE SEQUENCE [LARGE SCALE GENOMIC DNA]</scope>
    <source>
        <strain evidence="2 3">CT-R113</strain>
    </source>
</reference>
<dbReference type="EMBL" id="JAUZMY010000015">
    <property type="protein sequence ID" value="MEE2038798.1"/>
    <property type="molecule type" value="Genomic_DNA"/>
</dbReference>
<organism evidence="2 3">
    <name type="scientific">Nocardiopsis codii</name>
    <dbReference type="NCBI Taxonomy" id="3065942"/>
    <lineage>
        <taxon>Bacteria</taxon>
        <taxon>Bacillati</taxon>
        <taxon>Actinomycetota</taxon>
        <taxon>Actinomycetes</taxon>
        <taxon>Streptosporangiales</taxon>
        <taxon>Nocardiopsidaceae</taxon>
        <taxon>Nocardiopsis</taxon>
    </lineage>
</organism>
<gene>
    <name evidence="2" type="ORF">Q8791_16360</name>
</gene>
<feature type="region of interest" description="Disordered" evidence="1">
    <location>
        <begin position="468"/>
        <end position="544"/>
    </location>
</feature>
<sequence>MSLLPSDVLACAALTTPLLRDALRLARWSAPATPLTAEGLPYPDEAHAAVGALGLWPHGLDTEITAWAEWPDQVDAATADAARLALPWRTAVRLGLLEATADWAGPAPDLEERVRDPEQVLIWWSGVFEASVGRARDDSAGPGFPCPGVDGPCLVLTVLRFLYEAPDGFGVPFPVLLRSVLGALGGERGSDDPLPSRDQRWLSGRILRVLRLLDSTGGVALAAEADEVDATGAAVESRADDAPRRCPGHGLPAVELTPLGKYGVRRLLEAEGVHAPLVGSLAGAGAAEFLDALEALPPDRLFAEIGPWLDARTPTEALSQIVAVVGGPGQALRRWTGTKVLDATSSEIEPELRALLFSDRPSVVSLSAIILLTSGMLSSEDIERLMAGRGHWIVIDMIAAAAERSPEDPSPFLSADGAPDIEQLVLDDPDRLWSPEHPDTLPVLDTISRHHPDASTAARARDALRARALAPARGRHGSRHTDRRTPVRPRPSEVTGSAPASPGCPENTAEGSDADRPEQRERFRVRDWFRRGRGRHRAQGQDHP</sequence>
<keyword evidence="3" id="KW-1185">Reference proteome</keyword>
<protein>
    <recommendedName>
        <fullName evidence="4">Helicase XPB/Ssl2 N-terminal domain-containing protein</fullName>
    </recommendedName>
</protein>
<proteinExistence type="predicted"/>
<evidence type="ECO:0008006" key="4">
    <source>
        <dbReference type="Google" id="ProtNLM"/>
    </source>
</evidence>
<dbReference type="Proteomes" id="UP001356095">
    <property type="component" value="Unassembled WGS sequence"/>
</dbReference>
<dbReference type="RefSeq" id="WP_330092578.1">
    <property type="nucleotide sequence ID" value="NZ_JAUZMY010000015.1"/>
</dbReference>
<feature type="compositionally biased region" description="Basic and acidic residues" evidence="1">
    <location>
        <begin position="513"/>
        <end position="530"/>
    </location>
</feature>
<evidence type="ECO:0000313" key="2">
    <source>
        <dbReference type="EMBL" id="MEE2038798.1"/>
    </source>
</evidence>
<evidence type="ECO:0000256" key="1">
    <source>
        <dbReference type="SAM" id="MobiDB-lite"/>
    </source>
</evidence>